<evidence type="ECO:0000256" key="7">
    <source>
        <dbReference type="PROSITE-ProRule" id="PRU01091"/>
    </source>
</evidence>
<accession>A0A0R1YTL4</accession>
<reference evidence="9 10" key="1">
    <citation type="journal article" date="2015" name="Genome Announc.">
        <title>Expanding the biotechnology potential of lactobacilli through comparative genomics of 213 strains and associated genera.</title>
        <authorList>
            <person name="Sun Z."/>
            <person name="Harris H.M."/>
            <person name="McCann A."/>
            <person name="Guo C."/>
            <person name="Argimon S."/>
            <person name="Zhang W."/>
            <person name="Yang X."/>
            <person name="Jeffery I.B."/>
            <person name="Cooney J.C."/>
            <person name="Kagawa T.F."/>
            <person name="Liu W."/>
            <person name="Song Y."/>
            <person name="Salvetti E."/>
            <person name="Wrobel A."/>
            <person name="Rasinkangas P."/>
            <person name="Parkhill J."/>
            <person name="Rea M.C."/>
            <person name="O'Sullivan O."/>
            <person name="Ritari J."/>
            <person name="Douillard F.P."/>
            <person name="Paul Ross R."/>
            <person name="Yang R."/>
            <person name="Briner A.E."/>
            <person name="Felis G.E."/>
            <person name="de Vos W.M."/>
            <person name="Barrangou R."/>
            <person name="Klaenhammer T.R."/>
            <person name="Caufield P.W."/>
            <person name="Cui Y."/>
            <person name="Zhang H."/>
            <person name="O'Toole P.W."/>
        </authorList>
    </citation>
    <scope>NUCLEOTIDE SEQUENCE [LARGE SCALE GENOMIC DNA]</scope>
    <source>
        <strain evidence="9 10">DSM 18390</strain>
    </source>
</reference>
<dbReference type="CDD" id="cd00383">
    <property type="entry name" value="trans_reg_C"/>
    <property type="match status" value="1"/>
</dbReference>
<evidence type="ECO:0000256" key="4">
    <source>
        <dbReference type="ARBA" id="ARBA00023125"/>
    </source>
</evidence>
<keyword evidence="4 7" id="KW-0238">DNA-binding</keyword>
<dbReference type="PATRIC" id="fig|1423786.4.peg.1741"/>
<evidence type="ECO:0000256" key="6">
    <source>
        <dbReference type="ARBA" id="ARBA00023163"/>
    </source>
</evidence>
<protein>
    <submittedName>
        <fullName evidence="9">Response regulator</fullName>
    </submittedName>
</protein>
<dbReference type="GO" id="GO:0000976">
    <property type="term" value="F:transcription cis-regulatory region binding"/>
    <property type="evidence" value="ECO:0007669"/>
    <property type="project" value="TreeGrafter"/>
</dbReference>
<feature type="domain" description="OmpR/PhoB-type" evidence="8">
    <location>
        <begin position="138"/>
        <end position="237"/>
    </location>
</feature>
<dbReference type="InterPro" id="IPR036388">
    <property type="entry name" value="WH-like_DNA-bd_sf"/>
</dbReference>
<dbReference type="AlphaFoldDB" id="A0A0R1YTL4"/>
<proteinExistence type="predicted"/>
<evidence type="ECO:0000256" key="1">
    <source>
        <dbReference type="ARBA" id="ARBA00022553"/>
    </source>
</evidence>
<dbReference type="EMBL" id="AZFZ01000037">
    <property type="protein sequence ID" value="KRM43259.1"/>
    <property type="molecule type" value="Genomic_DNA"/>
</dbReference>
<dbReference type="FunFam" id="1.10.10.10:FF:000018">
    <property type="entry name" value="DNA-binding response regulator ResD"/>
    <property type="match status" value="1"/>
</dbReference>
<dbReference type="Proteomes" id="UP000051010">
    <property type="component" value="Unassembled WGS sequence"/>
</dbReference>
<keyword evidence="6" id="KW-0804">Transcription</keyword>
<dbReference type="SUPFAM" id="SSF46894">
    <property type="entry name" value="C-terminal effector domain of the bipartite response regulators"/>
    <property type="match status" value="1"/>
</dbReference>
<evidence type="ECO:0000256" key="5">
    <source>
        <dbReference type="ARBA" id="ARBA00023159"/>
    </source>
</evidence>
<organism evidence="9 10">
    <name type="scientific">Lentilactobacillus parafarraginis DSM 18390 = JCM 14109</name>
    <dbReference type="NCBI Taxonomy" id="1423786"/>
    <lineage>
        <taxon>Bacteria</taxon>
        <taxon>Bacillati</taxon>
        <taxon>Bacillota</taxon>
        <taxon>Bacilli</taxon>
        <taxon>Lactobacillales</taxon>
        <taxon>Lactobacillaceae</taxon>
        <taxon>Lentilactobacillus</taxon>
    </lineage>
</organism>
<gene>
    <name evidence="9" type="ORF">FD47_GL001636</name>
</gene>
<dbReference type="Pfam" id="PF00486">
    <property type="entry name" value="Trans_reg_C"/>
    <property type="match status" value="1"/>
</dbReference>
<dbReference type="GO" id="GO:0032993">
    <property type="term" value="C:protein-DNA complex"/>
    <property type="evidence" value="ECO:0007669"/>
    <property type="project" value="TreeGrafter"/>
</dbReference>
<evidence type="ECO:0000256" key="3">
    <source>
        <dbReference type="ARBA" id="ARBA00023015"/>
    </source>
</evidence>
<evidence type="ECO:0000313" key="9">
    <source>
        <dbReference type="EMBL" id="KRM43259.1"/>
    </source>
</evidence>
<sequence>MEELQMPLEMLLISQDLQLANQLEKTLNSFHIKLRVSFEPLEHLLQQISGVVWDLNSISLPHNSSEIQIMRSQVAGPILLLADANQPIDQICSYFLTYHLDDYVRKASINEIAARIVQKLWVYQNKDRLQINRQGQATTNLTVGDLKIDLNKFQVANGTNRLSLSPIEYKLLLFFISHSNTVLSRAQIASAVWGNTSGATLRIIDTHISNLRKKIEKKPKKPQMLRTIRGFGYLFKYEGEDAGVRDQRQQR</sequence>
<evidence type="ECO:0000259" key="8">
    <source>
        <dbReference type="PROSITE" id="PS51755"/>
    </source>
</evidence>
<dbReference type="PANTHER" id="PTHR48111:SF22">
    <property type="entry name" value="REGULATOR OF RPOS"/>
    <property type="match status" value="1"/>
</dbReference>
<dbReference type="GO" id="GO:0006355">
    <property type="term" value="P:regulation of DNA-templated transcription"/>
    <property type="evidence" value="ECO:0007669"/>
    <property type="project" value="InterPro"/>
</dbReference>
<keyword evidence="5" id="KW-0010">Activator</keyword>
<dbReference type="GO" id="GO:0005829">
    <property type="term" value="C:cytosol"/>
    <property type="evidence" value="ECO:0007669"/>
    <property type="project" value="TreeGrafter"/>
</dbReference>
<dbReference type="GO" id="GO:0000156">
    <property type="term" value="F:phosphorelay response regulator activity"/>
    <property type="evidence" value="ECO:0007669"/>
    <property type="project" value="TreeGrafter"/>
</dbReference>
<keyword evidence="2" id="KW-0902">Two-component regulatory system</keyword>
<dbReference type="InterPro" id="IPR039420">
    <property type="entry name" value="WalR-like"/>
</dbReference>
<dbReference type="PROSITE" id="PS51755">
    <property type="entry name" value="OMPR_PHOB"/>
    <property type="match status" value="1"/>
</dbReference>
<dbReference type="RefSeq" id="WP_054735100.1">
    <property type="nucleotide sequence ID" value="NZ_AZFZ01000037.1"/>
</dbReference>
<dbReference type="SMART" id="SM00862">
    <property type="entry name" value="Trans_reg_C"/>
    <property type="match status" value="1"/>
</dbReference>
<dbReference type="InterPro" id="IPR001867">
    <property type="entry name" value="OmpR/PhoB-type_DNA-bd"/>
</dbReference>
<keyword evidence="3" id="KW-0805">Transcription regulation</keyword>
<dbReference type="InterPro" id="IPR016032">
    <property type="entry name" value="Sig_transdc_resp-reg_C-effctor"/>
</dbReference>
<comment type="caution">
    <text evidence="9">The sequence shown here is derived from an EMBL/GenBank/DDBJ whole genome shotgun (WGS) entry which is preliminary data.</text>
</comment>
<evidence type="ECO:0000256" key="2">
    <source>
        <dbReference type="ARBA" id="ARBA00023012"/>
    </source>
</evidence>
<feature type="DNA-binding region" description="OmpR/PhoB-type" evidence="7">
    <location>
        <begin position="138"/>
        <end position="237"/>
    </location>
</feature>
<dbReference type="Gene3D" id="1.10.10.10">
    <property type="entry name" value="Winged helix-like DNA-binding domain superfamily/Winged helix DNA-binding domain"/>
    <property type="match status" value="1"/>
</dbReference>
<keyword evidence="1" id="KW-0597">Phosphoprotein</keyword>
<name>A0A0R1YTL4_9LACO</name>
<evidence type="ECO:0000313" key="10">
    <source>
        <dbReference type="Proteomes" id="UP000051010"/>
    </source>
</evidence>
<dbReference type="PANTHER" id="PTHR48111">
    <property type="entry name" value="REGULATOR OF RPOS"/>
    <property type="match status" value="1"/>
</dbReference>